<evidence type="ECO:0000256" key="1">
    <source>
        <dbReference type="ARBA" id="ARBA00022737"/>
    </source>
</evidence>
<proteinExistence type="predicted"/>
<sequence length="165" mass="18004">MSKPDKRPITRQDKVDKSHIANKDVTSTQCKTGVYIFKDGSKYEGEYKEIDGGGIVRNGMGKYSCGTTHGVYNGQWDHDKMNGKGRLDLESGASYEGNWKDNQYMGSGTYRWADGSAFIGEWLENGMNGPGKYVDATGQSWTGSVVKGSVATLSPELHSSNPMTA</sequence>
<name>A0A177WKX1_BATDL</name>
<evidence type="ECO:0008006" key="5">
    <source>
        <dbReference type="Google" id="ProtNLM"/>
    </source>
</evidence>
<dbReference type="SUPFAM" id="SSF82185">
    <property type="entry name" value="Histone H3 K4-specific methyltransferase SET7/9 N-terminal domain"/>
    <property type="match status" value="1"/>
</dbReference>
<feature type="region of interest" description="Disordered" evidence="2">
    <location>
        <begin position="1"/>
        <end position="21"/>
    </location>
</feature>
<dbReference type="STRING" id="403673.A0A177WKX1"/>
<keyword evidence="1" id="KW-0677">Repeat</keyword>
<evidence type="ECO:0000256" key="2">
    <source>
        <dbReference type="SAM" id="MobiDB-lite"/>
    </source>
</evidence>
<evidence type="ECO:0000313" key="3">
    <source>
        <dbReference type="EMBL" id="OAJ40743.1"/>
    </source>
</evidence>
<evidence type="ECO:0000313" key="4">
    <source>
        <dbReference type="Proteomes" id="UP000077115"/>
    </source>
</evidence>
<dbReference type="PANTHER" id="PTHR46917">
    <property type="entry name" value="MORN REPEAT-CONTAINING PROTEIN 2"/>
    <property type="match status" value="1"/>
</dbReference>
<accession>A0A177WKX1</accession>
<dbReference type="InterPro" id="IPR003409">
    <property type="entry name" value="MORN"/>
</dbReference>
<dbReference type="PANTHER" id="PTHR46917:SF1">
    <property type="entry name" value="MORN REPEAT-CONTAINING PROTEIN 2"/>
    <property type="match status" value="1"/>
</dbReference>
<dbReference type="SMART" id="SM00698">
    <property type="entry name" value="MORN"/>
    <property type="match status" value="3"/>
</dbReference>
<dbReference type="Gene3D" id="2.20.110.10">
    <property type="entry name" value="Histone H3 K4-specific methyltransferase SET7/9 N-terminal domain"/>
    <property type="match status" value="2"/>
</dbReference>
<dbReference type="AlphaFoldDB" id="A0A177WKX1"/>
<dbReference type="eggNOG" id="ENOG502S53V">
    <property type="taxonomic scope" value="Eukaryota"/>
</dbReference>
<reference evidence="3 4" key="1">
    <citation type="submission" date="2006-10" db="EMBL/GenBank/DDBJ databases">
        <title>The Genome Sequence of Batrachochytrium dendrobatidis JEL423.</title>
        <authorList>
            <consortium name="The Broad Institute Genome Sequencing Platform"/>
            <person name="Birren B."/>
            <person name="Lander E."/>
            <person name="Galagan J."/>
            <person name="Cuomo C."/>
            <person name="Devon K."/>
            <person name="Jaffe D."/>
            <person name="Butler J."/>
            <person name="Alvarez P."/>
            <person name="Gnerre S."/>
            <person name="Grabherr M."/>
            <person name="Kleber M."/>
            <person name="Mauceli E."/>
            <person name="Brockman W."/>
            <person name="Young S."/>
            <person name="LaButti K."/>
            <person name="Sykes S."/>
            <person name="DeCaprio D."/>
            <person name="Crawford M."/>
            <person name="Koehrsen M."/>
            <person name="Engels R."/>
            <person name="Montgomery P."/>
            <person name="Pearson M."/>
            <person name="Howarth C."/>
            <person name="Larson L."/>
            <person name="White J."/>
            <person name="O'Leary S."/>
            <person name="Kodira C."/>
            <person name="Zeng Q."/>
            <person name="Yandava C."/>
            <person name="Alvarado L."/>
            <person name="Longcore J."/>
            <person name="James T."/>
        </authorList>
    </citation>
    <scope>NUCLEOTIDE SEQUENCE [LARGE SCALE GENOMIC DNA]</scope>
    <source>
        <strain evidence="3 4">JEL423</strain>
    </source>
</reference>
<dbReference type="EMBL" id="DS022304">
    <property type="protein sequence ID" value="OAJ40743.1"/>
    <property type="molecule type" value="Genomic_DNA"/>
</dbReference>
<gene>
    <name evidence="3" type="ORF">BDEG_24443</name>
</gene>
<dbReference type="Pfam" id="PF02493">
    <property type="entry name" value="MORN"/>
    <property type="match status" value="3"/>
</dbReference>
<dbReference type="OrthoDB" id="294378at2759"/>
<dbReference type="Proteomes" id="UP000077115">
    <property type="component" value="Unassembled WGS sequence"/>
</dbReference>
<dbReference type="InterPro" id="IPR052849">
    <property type="entry name" value="MORN_repeat_protein"/>
</dbReference>
<dbReference type="VEuPathDB" id="FungiDB:BDEG_24443"/>
<organism evidence="3 4">
    <name type="scientific">Batrachochytrium dendrobatidis (strain JEL423)</name>
    <dbReference type="NCBI Taxonomy" id="403673"/>
    <lineage>
        <taxon>Eukaryota</taxon>
        <taxon>Fungi</taxon>
        <taxon>Fungi incertae sedis</taxon>
        <taxon>Chytridiomycota</taxon>
        <taxon>Chytridiomycota incertae sedis</taxon>
        <taxon>Chytridiomycetes</taxon>
        <taxon>Rhizophydiales</taxon>
        <taxon>Rhizophydiales incertae sedis</taxon>
        <taxon>Batrachochytrium</taxon>
    </lineage>
</organism>
<reference evidence="3 4" key="2">
    <citation type="submission" date="2016-05" db="EMBL/GenBank/DDBJ databases">
        <title>Lineage-specific infection strategies underlie the spectrum of fungal disease in amphibians.</title>
        <authorList>
            <person name="Cuomo C.A."/>
            <person name="Farrer R.A."/>
            <person name="James T."/>
            <person name="Longcore J."/>
            <person name="Birren B."/>
        </authorList>
    </citation>
    <scope>NUCLEOTIDE SEQUENCE [LARGE SCALE GENOMIC DNA]</scope>
    <source>
        <strain evidence="3 4">JEL423</strain>
    </source>
</reference>
<protein>
    <recommendedName>
        <fullName evidence="5">MORN repeat protein</fullName>
    </recommendedName>
</protein>